<feature type="domain" description="FAD-binding oxidoreductase/transferase type 4 C-terminal" evidence="6">
    <location>
        <begin position="1"/>
        <end position="93"/>
    </location>
</feature>
<evidence type="ECO:0000256" key="2">
    <source>
        <dbReference type="ARBA" id="ARBA00022630"/>
    </source>
</evidence>
<protein>
    <submittedName>
        <fullName evidence="7">D-lactate dehydrogenase (Cytochrome)</fullName>
        <ecNumber evidence="7">1.1.2.4</ecNumber>
    </submittedName>
</protein>
<keyword evidence="5" id="KW-0812">Transmembrane</keyword>
<evidence type="ECO:0000259" key="6">
    <source>
        <dbReference type="Pfam" id="PF02913"/>
    </source>
</evidence>
<evidence type="ECO:0000313" key="8">
    <source>
        <dbReference type="Proteomes" id="UP001567538"/>
    </source>
</evidence>
<keyword evidence="5" id="KW-1133">Transmembrane helix</keyword>
<evidence type="ECO:0000256" key="4">
    <source>
        <dbReference type="ARBA" id="ARBA00023002"/>
    </source>
</evidence>
<reference evidence="7 8" key="1">
    <citation type="submission" date="2024-06" db="EMBL/GenBank/DDBJ databases">
        <title>A chromosome level genome sequence of Diviner's sage (Salvia divinorum).</title>
        <authorList>
            <person name="Ford S.A."/>
            <person name="Ro D.-K."/>
            <person name="Ness R.W."/>
            <person name="Phillips M.A."/>
        </authorList>
    </citation>
    <scope>NUCLEOTIDE SEQUENCE [LARGE SCALE GENOMIC DNA]</scope>
    <source>
        <strain evidence="7">SAF-2024a</strain>
        <tissue evidence="7">Leaf</tissue>
    </source>
</reference>
<dbReference type="PANTHER" id="PTHR11748">
    <property type="entry name" value="D-LACTATE DEHYDROGENASE"/>
    <property type="match status" value="1"/>
</dbReference>
<accession>A0ABD1GRG2</accession>
<keyword evidence="8" id="KW-1185">Reference proteome</keyword>
<dbReference type="PANTHER" id="PTHR11748:SF111">
    <property type="entry name" value="D-LACTATE DEHYDROGENASE, MITOCHONDRIAL-RELATED"/>
    <property type="match status" value="1"/>
</dbReference>
<dbReference type="EMBL" id="JBEAFC010000008">
    <property type="protein sequence ID" value="KAL1545633.1"/>
    <property type="molecule type" value="Genomic_DNA"/>
</dbReference>
<evidence type="ECO:0000256" key="1">
    <source>
        <dbReference type="ARBA" id="ARBA00001974"/>
    </source>
</evidence>
<comment type="caution">
    <text evidence="7">The sequence shown here is derived from an EMBL/GenBank/DDBJ whole genome shotgun (WGS) entry which is preliminary data.</text>
</comment>
<proteinExistence type="predicted"/>
<dbReference type="EC" id="1.1.2.4" evidence="7"/>
<keyword evidence="2" id="KW-0285">Flavoprotein</keyword>
<evidence type="ECO:0000256" key="5">
    <source>
        <dbReference type="SAM" id="Phobius"/>
    </source>
</evidence>
<keyword evidence="3" id="KW-0274">FAD</keyword>
<dbReference type="SUPFAM" id="SSF55103">
    <property type="entry name" value="FAD-linked oxidases, C-terminal domain"/>
    <property type="match status" value="1"/>
</dbReference>
<dbReference type="Pfam" id="PF02913">
    <property type="entry name" value="FAD-oxidase_C"/>
    <property type="match status" value="1"/>
</dbReference>
<gene>
    <name evidence="7" type="ORF">AAHA92_22332</name>
</gene>
<dbReference type="InterPro" id="IPR016164">
    <property type="entry name" value="FAD-linked_Oxase-like_C"/>
</dbReference>
<dbReference type="InterPro" id="IPR004113">
    <property type="entry name" value="FAD-bd_oxidored_4_C"/>
</dbReference>
<dbReference type="Proteomes" id="UP001567538">
    <property type="component" value="Unassembled WGS sequence"/>
</dbReference>
<organism evidence="7 8">
    <name type="scientific">Salvia divinorum</name>
    <name type="common">Maria pastora</name>
    <name type="synonym">Diviner's sage</name>
    <dbReference type="NCBI Taxonomy" id="28513"/>
    <lineage>
        <taxon>Eukaryota</taxon>
        <taxon>Viridiplantae</taxon>
        <taxon>Streptophyta</taxon>
        <taxon>Embryophyta</taxon>
        <taxon>Tracheophyta</taxon>
        <taxon>Spermatophyta</taxon>
        <taxon>Magnoliopsida</taxon>
        <taxon>eudicotyledons</taxon>
        <taxon>Gunneridae</taxon>
        <taxon>Pentapetalae</taxon>
        <taxon>asterids</taxon>
        <taxon>lamiids</taxon>
        <taxon>Lamiales</taxon>
        <taxon>Lamiaceae</taxon>
        <taxon>Nepetoideae</taxon>
        <taxon>Mentheae</taxon>
        <taxon>Salviinae</taxon>
        <taxon>Salvia</taxon>
        <taxon>Salvia subgen. Calosphace</taxon>
    </lineage>
</organism>
<dbReference type="GO" id="GO:0004458">
    <property type="term" value="F:D-lactate dehydrogenase (cytochrome) activity"/>
    <property type="evidence" value="ECO:0007669"/>
    <property type="project" value="UniProtKB-EC"/>
</dbReference>
<dbReference type="AlphaFoldDB" id="A0ABD1GRG2"/>
<sequence>MCNFPTIKDAADVAIATMMSGIQVSRVELLVEVQVRANNLANGKSLPEAPTLMFEFIGTEAYSREQTVMVQKMASEHYGSDFVFAEEPEAKKGTLEDTEGGTLGMLYHGTKFRSIDHAQLLLMLVIMATSIAWFCLIRSNERKLRD</sequence>
<feature type="transmembrane region" description="Helical" evidence="5">
    <location>
        <begin position="120"/>
        <end position="137"/>
    </location>
</feature>
<name>A0ABD1GRG2_SALDI</name>
<evidence type="ECO:0000256" key="3">
    <source>
        <dbReference type="ARBA" id="ARBA00022827"/>
    </source>
</evidence>
<keyword evidence="5" id="KW-0472">Membrane</keyword>
<keyword evidence="4 7" id="KW-0560">Oxidoreductase</keyword>
<evidence type="ECO:0000313" key="7">
    <source>
        <dbReference type="EMBL" id="KAL1545633.1"/>
    </source>
</evidence>
<comment type="cofactor">
    <cofactor evidence="1">
        <name>FAD</name>
        <dbReference type="ChEBI" id="CHEBI:57692"/>
    </cofactor>
</comment>